<reference evidence="2" key="1">
    <citation type="submission" date="2019-05" db="EMBL/GenBank/DDBJ databases">
        <title>Metatranscriptomic reconstruction reveals RNA viruses with the potential to shape carbon cycling in soil.</title>
        <authorList>
            <person name="Starr E.P."/>
            <person name="Nuccio E."/>
            <person name="Pett-Ridge J."/>
            <person name="Banfield J.F."/>
            <person name="Firestone M.K."/>
        </authorList>
    </citation>
    <scope>NUCLEOTIDE SEQUENCE</scope>
    <source>
        <strain evidence="2">H4_Bulk_46_scaffold_126602</strain>
    </source>
</reference>
<organism evidence="2">
    <name type="scientific">Leviviridae sp</name>
    <dbReference type="NCBI Taxonomy" id="2027243"/>
    <lineage>
        <taxon>Viruses</taxon>
        <taxon>Riboviria</taxon>
        <taxon>Orthornavirae</taxon>
        <taxon>Lenarviricota</taxon>
        <taxon>Leviviricetes</taxon>
        <taxon>Norzivirales</taxon>
        <taxon>Fiersviridae</taxon>
    </lineage>
</organism>
<sequence>MSGYWKTCQWLDEIIGKVLKHYPVVSQKASLLGRVSFLSDGSYARRVRFESVVAASQQSPHNRSYTYQVCSQREKVHPGLHIPLVKGYVVQAKPPRDHLEGTDALLKCLLELDTDAWLRGQAPWHPSDTSVETPPSWREPLRGSSDHLERSGRPKSSNMKLGWRSPL</sequence>
<feature type="region of interest" description="Disordered" evidence="1">
    <location>
        <begin position="123"/>
        <end position="167"/>
    </location>
</feature>
<evidence type="ECO:0008006" key="3">
    <source>
        <dbReference type="Google" id="ProtNLM"/>
    </source>
</evidence>
<name>A0A514D812_9VIRU</name>
<proteinExistence type="predicted"/>
<protein>
    <recommendedName>
        <fullName evidence="3">RNA-directed RNA polymerase</fullName>
    </recommendedName>
</protein>
<evidence type="ECO:0000256" key="1">
    <source>
        <dbReference type="SAM" id="MobiDB-lite"/>
    </source>
</evidence>
<dbReference type="EMBL" id="MN035018">
    <property type="protein sequence ID" value="QDH89760.1"/>
    <property type="molecule type" value="Genomic_RNA"/>
</dbReference>
<accession>A0A514D812</accession>
<gene>
    <name evidence="2" type="ORF">H4Bulk46126602_000003</name>
</gene>
<evidence type="ECO:0000313" key="2">
    <source>
        <dbReference type="EMBL" id="QDH89760.1"/>
    </source>
</evidence>
<feature type="compositionally biased region" description="Basic and acidic residues" evidence="1">
    <location>
        <begin position="139"/>
        <end position="152"/>
    </location>
</feature>